<evidence type="ECO:0000259" key="2">
    <source>
        <dbReference type="PROSITE" id="PS50076"/>
    </source>
</evidence>
<evidence type="ECO:0000313" key="4">
    <source>
        <dbReference type="Proteomes" id="UP000823736"/>
    </source>
</evidence>
<dbReference type="CDD" id="cd06257">
    <property type="entry name" value="DnaJ"/>
    <property type="match status" value="1"/>
</dbReference>
<dbReference type="OrthoDB" id="10608at2157"/>
<dbReference type="PROSITE" id="PS50076">
    <property type="entry name" value="DNAJ_2"/>
    <property type="match status" value="1"/>
</dbReference>
<protein>
    <recommendedName>
        <fullName evidence="2">J domain-containing protein</fullName>
    </recommendedName>
</protein>
<dbReference type="PRINTS" id="PR00625">
    <property type="entry name" value="JDOMAIN"/>
</dbReference>
<dbReference type="InterPro" id="IPR001623">
    <property type="entry name" value="DnaJ_domain"/>
</dbReference>
<feature type="compositionally biased region" description="Basic and acidic residues" evidence="1">
    <location>
        <begin position="146"/>
        <end position="156"/>
    </location>
</feature>
<keyword evidence="4" id="KW-1185">Reference proteome</keyword>
<dbReference type="SMART" id="SM00271">
    <property type="entry name" value="DnaJ"/>
    <property type="match status" value="1"/>
</dbReference>
<sequence length="214" mass="23910">MLPALPQWLVSGLLLGVAASVVVAAVFALGERYIPDPEPSGRRVGGARRQRAAIRAFFEEIGEPFYEDYEVGYTQVAFYLPERDVAITFDPRAFLRLDDTDTFVILCEHELRIATLARRLPFDVGRPSGSRTSGRRTGGRRRSRERRGTEARAPRGKAVDDAFDTLGLARDADEDAVKTAYREQVKEVHPDQGGSQEEFQQLQDAYATAKEYAD</sequence>
<dbReference type="SUPFAM" id="SSF46565">
    <property type="entry name" value="Chaperone J-domain"/>
    <property type="match status" value="1"/>
</dbReference>
<dbReference type="InterPro" id="IPR036869">
    <property type="entry name" value="J_dom_sf"/>
</dbReference>
<name>A0A8T4H0T9_9EURY</name>
<accession>A0A8T4H0T9</accession>
<feature type="region of interest" description="Disordered" evidence="1">
    <location>
        <begin position="124"/>
        <end position="156"/>
    </location>
</feature>
<feature type="compositionally biased region" description="Basic residues" evidence="1">
    <location>
        <begin position="133"/>
        <end position="145"/>
    </location>
</feature>
<evidence type="ECO:0000256" key="1">
    <source>
        <dbReference type="SAM" id="MobiDB-lite"/>
    </source>
</evidence>
<organism evidence="3 4">
    <name type="scientific">Halolamina salifodinae</name>
    <dbReference type="NCBI Taxonomy" id="1202767"/>
    <lineage>
        <taxon>Archaea</taxon>
        <taxon>Methanobacteriati</taxon>
        <taxon>Methanobacteriota</taxon>
        <taxon>Stenosarchaea group</taxon>
        <taxon>Halobacteria</taxon>
        <taxon>Halobacteriales</taxon>
        <taxon>Haloferacaceae</taxon>
    </lineage>
</organism>
<dbReference type="Pfam" id="PF00226">
    <property type="entry name" value="DnaJ"/>
    <property type="match status" value="1"/>
</dbReference>
<feature type="domain" description="J" evidence="2">
    <location>
        <begin position="161"/>
        <end position="214"/>
    </location>
</feature>
<dbReference type="RefSeq" id="WP_209491242.1">
    <property type="nucleotide sequence ID" value="NZ_JAGGLC010000003.1"/>
</dbReference>
<dbReference type="AlphaFoldDB" id="A0A8T4H0T9"/>
<dbReference type="Proteomes" id="UP000823736">
    <property type="component" value="Unassembled WGS sequence"/>
</dbReference>
<reference evidence="3" key="1">
    <citation type="submission" date="2021-03" db="EMBL/GenBank/DDBJ databases">
        <title>Genomic Encyclopedia of Type Strains, Phase IV (KMG-IV): sequencing the most valuable type-strain genomes for metagenomic binning, comparative biology and taxonomic classification.</title>
        <authorList>
            <person name="Goeker M."/>
        </authorList>
    </citation>
    <scope>NUCLEOTIDE SEQUENCE</scope>
    <source>
        <strain evidence="3">DSM 26232</strain>
    </source>
</reference>
<evidence type="ECO:0000313" key="3">
    <source>
        <dbReference type="EMBL" id="MBP1986948.1"/>
    </source>
</evidence>
<dbReference type="EMBL" id="JAGGLC010000003">
    <property type="protein sequence ID" value="MBP1986948.1"/>
    <property type="molecule type" value="Genomic_DNA"/>
</dbReference>
<proteinExistence type="predicted"/>
<dbReference type="Gene3D" id="1.10.287.110">
    <property type="entry name" value="DnaJ domain"/>
    <property type="match status" value="1"/>
</dbReference>
<comment type="caution">
    <text evidence="3">The sequence shown here is derived from an EMBL/GenBank/DDBJ whole genome shotgun (WGS) entry which is preliminary data.</text>
</comment>
<gene>
    <name evidence="3" type="ORF">J2753_001446</name>
</gene>